<name>A0A948THP4_9GAMM</name>
<dbReference type="EMBL" id="JAHLFE010000170">
    <property type="protein sequence ID" value="MBU3844853.1"/>
    <property type="molecule type" value="Genomic_DNA"/>
</dbReference>
<keyword evidence="1" id="KW-0812">Transmembrane</keyword>
<feature type="transmembrane region" description="Helical" evidence="1">
    <location>
        <begin position="20"/>
        <end position="41"/>
    </location>
</feature>
<evidence type="ECO:0000256" key="1">
    <source>
        <dbReference type="SAM" id="Phobius"/>
    </source>
</evidence>
<sequence length="51" mass="5583">MGTKDGGYSTAQHSTAKSCWLQRMTALVIVVVVVLVVMVVVKLTQMSSHYQ</sequence>
<gene>
    <name evidence="2" type="ORF">H9847_08340</name>
</gene>
<protein>
    <submittedName>
        <fullName evidence="2">Uncharacterized protein</fullName>
    </submittedName>
</protein>
<proteinExistence type="predicted"/>
<organism evidence="2 3">
    <name type="scientific">Candidatus Anaerobiospirillum pullicola</name>
    <dbReference type="NCBI Taxonomy" id="2838451"/>
    <lineage>
        <taxon>Bacteria</taxon>
        <taxon>Pseudomonadati</taxon>
        <taxon>Pseudomonadota</taxon>
        <taxon>Gammaproteobacteria</taxon>
        <taxon>Aeromonadales</taxon>
        <taxon>Succinivibrionaceae</taxon>
        <taxon>Anaerobiospirillum</taxon>
    </lineage>
</organism>
<evidence type="ECO:0000313" key="2">
    <source>
        <dbReference type="EMBL" id="MBU3844853.1"/>
    </source>
</evidence>
<reference evidence="2" key="2">
    <citation type="submission" date="2021-04" db="EMBL/GenBank/DDBJ databases">
        <authorList>
            <person name="Gilroy R."/>
        </authorList>
    </citation>
    <scope>NUCLEOTIDE SEQUENCE</scope>
    <source>
        <strain evidence="2">378</strain>
    </source>
</reference>
<comment type="caution">
    <text evidence="2">The sequence shown here is derived from an EMBL/GenBank/DDBJ whole genome shotgun (WGS) entry which is preliminary data.</text>
</comment>
<dbReference type="AlphaFoldDB" id="A0A948THP4"/>
<keyword evidence="1" id="KW-1133">Transmembrane helix</keyword>
<keyword evidence="1" id="KW-0472">Membrane</keyword>
<evidence type="ECO:0000313" key="3">
    <source>
        <dbReference type="Proteomes" id="UP000733611"/>
    </source>
</evidence>
<reference evidence="2" key="1">
    <citation type="journal article" date="2021" name="PeerJ">
        <title>Extensive microbial diversity within the chicken gut microbiome revealed by metagenomics and culture.</title>
        <authorList>
            <person name="Gilroy R."/>
            <person name="Ravi A."/>
            <person name="Getino M."/>
            <person name="Pursley I."/>
            <person name="Horton D.L."/>
            <person name="Alikhan N.F."/>
            <person name="Baker D."/>
            <person name="Gharbi K."/>
            <person name="Hall N."/>
            <person name="Watson M."/>
            <person name="Adriaenssens E.M."/>
            <person name="Foster-Nyarko E."/>
            <person name="Jarju S."/>
            <person name="Secka A."/>
            <person name="Antonio M."/>
            <person name="Oren A."/>
            <person name="Chaudhuri R.R."/>
            <person name="La Ragione R."/>
            <person name="Hildebrand F."/>
            <person name="Pallen M.J."/>
        </authorList>
    </citation>
    <scope>NUCLEOTIDE SEQUENCE</scope>
    <source>
        <strain evidence="2">378</strain>
    </source>
</reference>
<accession>A0A948THP4</accession>
<dbReference type="Proteomes" id="UP000733611">
    <property type="component" value="Unassembled WGS sequence"/>
</dbReference>